<dbReference type="InterPro" id="IPR050324">
    <property type="entry name" value="CDP-alcohol_PTase-I"/>
</dbReference>
<evidence type="ECO:0000256" key="14">
    <source>
        <dbReference type="ARBA" id="ARBA00023264"/>
    </source>
</evidence>
<evidence type="ECO:0000256" key="2">
    <source>
        <dbReference type="ARBA" id="ARBA00005042"/>
    </source>
</evidence>
<comment type="similarity">
    <text evidence="4 16">Belongs to the CDP-alcohol phosphatidyltransferase class-I family.</text>
</comment>
<proteinExistence type="inferred from homology"/>
<reference evidence="18 19" key="1">
    <citation type="submission" date="2018-08" db="EMBL/GenBank/DDBJ databases">
        <title>Genomic Encyclopedia of Archaeal and Bacterial Type Strains, Phase II (KMG-II): from individual species to whole genera.</title>
        <authorList>
            <person name="Goeker M."/>
        </authorList>
    </citation>
    <scope>NUCLEOTIDE SEQUENCE [LARGE SCALE GENOMIC DNA]</scope>
    <source>
        <strain evidence="18 19">DSM 5002</strain>
    </source>
</reference>
<evidence type="ECO:0000256" key="13">
    <source>
        <dbReference type="ARBA" id="ARBA00023209"/>
    </source>
</evidence>
<dbReference type="PIRSF" id="PIRSF000847">
    <property type="entry name" value="Phos_ph_gly_syn"/>
    <property type="match status" value="1"/>
</dbReference>
<dbReference type="PROSITE" id="PS00379">
    <property type="entry name" value="CDP_ALCOHOL_P_TRANSF"/>
    <property type="match status" value="1"/>
</dbReference>
<comment type="caution">
    <text evidence="18">The sequence shown here is derived from an EMBL/GenBank/DDBJ whole genome shotgun (WGS) entry which is preliminary data.</text>
</comment>
<keyword evidence="11" id="KW-0443">Lipid metabolism</keyword>
<dbReference type="GO" id="GO:0016020">
    <property type="term" value="C:membrane"/>
    <property type="evidence" value="ECO:0007669"/>
    <property type="project" value="UniProtKB-SubCell"/>
</dbReference>
<evidence type="ECO:0000256" key="7">
    <source>
        <dbReference type="ARBA" id="ARBA00022516"/>
    </source>
</evidence>
<feature type="transmembrane region" description="Helical" evidence="17">
    <location>
        <begin position="125"/>
        <end position="144"/>
    </location>
</feature>
<keyword evidence="14" id="KW-1208">Phospholipid metabolism</keyword>
<evidence type="ECO:0000256" key="1">
    <source>
        <dbReference type="ARBA" id="ARBA00004141"/>
    </source>
</evidence>
<keyword evidence="10 17" id="KW-1133">Transmembrane helix</keyword>
<dbReference type="EMBL" id="QXDF01000001">
    <property type="protein sequence ID" value="RIA56836.1"/>
    <property type="molecule type" value="Genomic_DNA"/>
</dbReference>
<dbReference type="GO" id="GO:0046474">
    <property type="term" value="P:glycerophospholipid biosynthetic process"/>
    <property type="evidence" value="ECO:0007669"/>
    <property type="project" value="TreeGrafter"/>
</dbReference>
<gene>
    <name evidence="18" type="ORF">BXY53_1949</name>
</gene>
<dbReference type="InterPro" id="IPR000462">
    <property type="entry name" value="CDP-OH_P_trans"/>
</dbReference>
<dbReference type="Gene3D" id="1.20.120.1760">
    <property type="match status" value="1"/>
</dbReference>
<organism evidence="18 19">
    <name type="scientific">Dichotomicrobium thermohalophilum</name>
    <dbReference type="NCBI Taxonomy" id="933063"/>
    <lineage>
        <taxon>Bacteria</taxon>
        <taxon>Pseudomonadati</taxon>
        <taxon>Pseudomonadota</taxon>
        <taxon>Alphaproteobacteria</taxon>
        <taxon>Hyphomicrobiales</taxon>
        <taxon>Hyphomicrobiaceae</taxon>
        <taxon>Dichotomicrobium</taxon>
    </lineage>
</organism>
<feature type="transmembrane region" description="Helical" evidence="17">
    <location>
        <begin position="71"/>
        <end position="104"/>
    </location>
</feature>
<dbReference type="InterPro" id="IPR048254">
    <property type="entry name" value="CDP_ALCOHOL_P_TRANSF_CS"/>
</dbReference>
<dbReference type="EC" id="2.7.8.5" evidence="5"/>
<evidence type="ECO:0000256" key="8">
    <source>
        <dbReference type="ARBA" id="ARBA00022679"/>
    </source>
</evidence>
<dbReference type="InterPro" id="IPR004570">
    <property type="entry name" value="Phosphatidylglycerol_P_synth"/>
</dbReference>
<dbReference type="InterPro" id="IPR043130">
    <property type="entry name" value="CDP-OH_PTrfase_TM_dom"/>
</dbReference>
<evidence type="ECO:0000256" key="4">
    <source>
        <dbReference type="ARBA" id="ARBA00010441"/>
    </source>
</evidence>
<evidence type="ECO:0000256" key="9">
    <source>
        <dbReference type="ARBA" id="ARBA00022692"/>
    </source>
</evidence>
<keyword evidence="9 17" id="KW-0812">Transmembrane</keyword>
<dbReference type="GO" id="GO:0008444">
    <property type="term" value="F:CDP-diacylglycerol-glycerol-3-phosphate 3-phosphatidyltransferase activity"/>
    <property type="evidence" value="ECO:0007669"/>
    <property type="project" value="UniProtKB-EC"/>
</dbReference>
<evidence type="ECO:0000256" key="3">
    <source>
        <dbReference type="ARBA" id="ARBA00005189"/>
    </source>
</evidence>
<name>A0A397Q6E6_9HYPH</name>
<dbReference type="OrthoDB" id="9796672at2"/>
<comment type="pathway">
    <text evidence="2">Phospholipid metabolism; phosphatidylglycerol biosynthesis; phosphatidylglycerol from CDP-diacylglycerol: step 1/2.</text>
</comment>
<dbReference type="PANTHER" id="PTHR14269">
    <property type="entry name" value="CDP-DIACYLGLYCEROL--GLYCEROL-3-PHOSPHATE 3-PHOSPHATIDYLTRANSFERASE-RELATED"/>
    <property type="match status" value="1"/>
</dbReference>
<evidence type="ECO:0000313" key="18">
    <source>
        <dbReference type="EMBL" id="RIA56836.1"/>
    </source>
</evidence>
<keyword evidence="19" id="KW-1185">Reference proteome</keyword>
<dbReference type="FunFam" id="1.20.120.1760:FF:000033">
    <property type="entry name" value="CDP-alcohol phosphatidyltransferase"/>
    <property type="match status" value="1"/>
</dbReference>
<evidence type="ECO:0000256" key="12">
    <source>
        <dbReference type="ARBA" id="ARBA00023136"/>
    </source>
</evidence>
<evidence type="ECO:0000256" key="5">
    <source>
        <dbReference type="ARBA" id="ARBA00013170"/>
    </source>
</evidence>
<keyword evidence="12 17" id="KW-0472">Membrane</keyword>
<keyword evidence="7" id="KW-0444">Lipid biosynthesis</keyword>
<dbReference type="AlphaFoldDB" id="A0A397Q6E6"/>
<dbReference type="PANTHER" id="PTHR14269:SF62">
    <property type="entry name" value="CDP-DIACYLGLYCEROL--GLYCEROL-3-PHOSPHATE 3-PHOSPHATIDYLTRANSFERASE 1, CHLOROPLASTIC"/>
    <property type="match status" value="1"/>
</dbReference>
<comment type="catalytic activity">
    <reaction evidence="15">
        <text>a CDP-1,2-diacyl-sn-glycerol + sn-glycerol 3-phosphate = a 1,2-diacyl-sn-glycero-3-phospho-(1'-sn-glycero-3'-phosphate) + CMP + H(+)</text>
        <dbReference type="Rhea" id="RHEA:12593"/>
        <dbReference type="ChEBI" id="CHEBI:15378"/>
        <dbReference type="ChEBI" id="CHEBI:57597"/>
        <dbReference type="ChEBI" id="CHEBI:58332"/>
        <dbReference type="ChEBI" id="CHEBI:60110"/>
        <dbReference type="ChEBI" id="CHEBI:60377"/>
        <dbReference type="EC" id="2.7.8.5"/>
    </reaction>
</comment>
<protein>
    <recommendedName>
        <fullName evidence="6">CDP-diacylglycerol--glycerol-3-phosphate 3-phosphatidyltransferase</fullName>
        <ecNumber evidence="5">2.7.8.5</ecNumber>
    </recommendedName>
</protein>
<evidence type="ECO:0000256" key="10">
    <source>
        <dbReference type="ARBA" id="ARBA00022989"/>
    </source>
</evidence>
<evidence type="ECO:0000256" key="16">
    <source>
        <dbReference type="RuleBase" id="RU003750"/>
    </source>
</evidence>
<evidence type="ECO:0000256" key="17">
    <source>
        <dbReference type="SAM" id="Phobius"/>
    </source>
</evidence>
<evidence type="ECO:0000313" key="19">
    <source>
        <dbReference type="Proteomes" id="UP000266273"/>
    </source>
</evidence>
<dbReference type="RefSeq" id="WP_119061593.1">
    <property type="nucleotide sequence ID" value="NZ_QXDF01000001.1"/>
</dbReference>
<sequence>MYLPNLITVIRVLLVPVVVWLIIHGAHTAAFALFLLAGVSDAIDGFLARHFDWGTELGAYLDPLADKMLLVAIYVTLGLLGHMPAWLVIAVVSRDVLIVGAVILSWMLDRPVEMRPSKVSKANTVGQIILAGAVLAQLGFAPVLEALVTPLTWVVGILTLASAAVYLARWLRHMAYYDALGD</sequence>
<keyword evidence="13" id="KW-0594">Phospholipid biosynthesis</keyword>
<comment type="subcellular location">
    <subcellularLocation>
        <location evidence="1">Membrane</location>
        <topology evidence="1">Multi-pass membrane protein</topology>
    </subcellularLocation>
</comment>
<feature type="transmembrane region" description="Helical" evidence="17">
    <location>
        <begin position="150"/>
        <end position="168"/>
    </location>
</feature>
<dbReference type="Proteomes" id="UP000266273">
    <property type="component" value="Unassembled WGS sequence"/>
</dbReference>
<dbReference type="Pfam" id="PF01066">
    <property type="entry name" value="CDP-OH_P_transf"/>
    <property type="match status" value="1"/>
</dbReference>
<evidence type="ECO:0000256" key="15">
    <source>
        <dbReference type="ARBA" id="ARBA00048586"/>
    </source>
</evidence>
<accession>A0A397Q6E6</accession>
<keyword evidence="8 16" id="KW-0808">Transferase</keyword>
<evidence type="ECO:0000256" key="6">
    <source>
        <dbReference type="ARBA" id="ARBA00014944"/>
    </source>
</evidence>
<evidence type="ECO:0000256" key="11">
    <source>
        <dbReference type="ARBA" id="ARBA00023098"/>
    </source>
</evidence>
<comment type="pathway">
    <text evidence="3">Lipid metabolism.</text>
</comment>